<dbReference type="InterPro" id="IPR006680">
    <property type="entry name" value="Amidohydro-rel"/>
</dbReference>
<dbReference type="InterPro" id="IPR032466">
    <property type="entry name" value="Metal_Hydrolase"/>
</dbReference>
<feature type="domain" description="Amidohydrolase-related" evidence="1">
    <location>
        <begin position="53"/>
        <end position="387"/>
    </location>
</feature>
<dbReference type="Proteomes" id="UP001595912">
    <property type="component" value="Unassembled WGS sequence"/>
</dbReference>
<dbReference type="InterPro" id="IPR011059">
    <property type="entry name" value="Metal-dep_hydrolase_composite"/>
</dbReference>
<dbReference type="Gene3D" id="2.30.40.10">
    <property type="entry name" value="Urease, subunit C, domain 1"/>
    <property type="match status" value="1"/>
</dbReference>
<evidence type="ECO:0000313" key="2">
    <source>
        <dbReference type="EMBL" id="MFC5001162.1"/>
    </source>
</evidence>
<accession>A0ABV9VYI7</accession>
<evidence type="ECO:0000259" key="1">
    <source>
        <dbReference type="Pfam" id="PF01979"/>
    </source>
</evidence>
<dbReference type="SUPFAM" id="SSF51556">
    <property type="entry name" value="Metallo-dependent hydrolases"/>
    <property type="match status" value="1"/>
</dbReference>
<dbReference type="Gene3D" id="3.20.20.140">
    <property type="entry name" value="Metal-dependent hydrolases"/>
    <property type="match status" value="1"/>
</dbReference>
<comment type="caution">
    <text evidence="2">The sequence shown here is derived from an EMBL/GenBank/DDBJ whole genome shotgun (WGS) entry which is preliminary data.</text>
</comment>
<gene>
    <name evidence="2" type="ORF">ACFPIJ_25400</name>
</gene>
<dbReference type="EMBL" id="JBHSIU010000030">
    <property type="protein sequence ID" value="MFC5001162.1"/>
    <property type="molecule type" value="Genomic_DNA"/>
</dbReference>
<sequence>MTITVLRPDHLFDGTGAPPVDNPAVVIDGRHIVSVDAADVPAAATVVHLPGATLLPGLVDTHVHLAFDASPDPVAALAGRDAAETFAVMCAAARRAARAGVTTVRDLGDVDHLALGVRAAARTDRTLPEILAAGVPITTPGGHCHFLGGAASGVEGVRAAVRDRHERGVDVIKVMVSGGNMTPGSRPETVQFTDAELRALVGEAHALGLRVAAHAHGAAAIVAAVAAGVDSLEHASFMTSDSVEDIPDGLLDEINRRGVALSLTLGLRVDEGSSLPPAMAARLPKLTANAAAMCASGARVVVGTDAGIGPVKPHDVLPTALVQLIRIGMTPTAALHAMTGRAAEVVGLGDRKGKVLPGYDADLLAVDGDPLSDPSALHRIRAVYVRGAALPRPDHG</sequence>
<evidence type="ECO:0000313" key="3">
    <source>
        <dbReference type="Proteomes" id="UP001595912"/>
    </source>
</evidence>
<dbReference type="PANTHER" id="PTHR43135">
    <property type="entry name" value="ALPHA-D-RIBOSE 1-METHYLPHOSPHONATE 5-TRIPHOSPHATE DIPHOSPHATASE"/>
    <property type="match status" value="1"/>
</dbReference>
<dbReference type="Pfam" id="PF01979">
    <property type="entry name" value="Amidohydro_1"/>
    <property type="match status" value="1"/>
</dbReference>
<name>A0ABV9VYI7_9ACTN</name>
<keyword evidence="3" id="KW-1185">Reference proteome</keyword>
<reference evidence="3" key="1">
    <citation type="journal article" date="2019" name="Int. J. Syst. Evol. Microbiol.">
        <title>The Global Catalogue of Microorganisms (GCM) 10K type strain sequencing project: providing services to taxonomists for standard genome sequencing and annotation.</title>
        <authorList>
            <consortium name="The Broad Institute Genomics Platform"/>
            <consortium name="The Broad Institute Genome Sequencing Center for Infectious Disease"/>
            <person name="Wu L."/>
            <person name="Ma J."/>
        </authorList>
    </citation>
    <scope>NUCLEOTIDE SEQUENCE [LARGE SCALE GENOMIC DNA]</scope>
    <source>
        <strain evidence="3">CGMCC 4.7152</strain>
    </source>
</reference>
<dbReference type="PANTHER" id="PTHR43135:SF3">
    <property type="entry name" value="ALPHA-D-RIBOSE 1-METHYLPHOSPHONATE 5-TRIPHOSPHATE DIPHOSPHATASE"/>
    <property type="match status" value="1"/>
</dbReference>
<dbReference type="RefSeq" id="WP_380117898.1">
    <property type="nucleotide sequence ID" value="NZ_JBHSIU010000030.1"/>
</dbReference>
<protein>
    <submittedName>
        <fullName evidence="2">Amidohydrolase family protein</fullName>
    </submittedName>
</protein>
<dbReference type="InterPro" id="IPR051781">
    <property type="entry name" value="Metallo-dep_Hydrolase"/>
</dbReference>
<dbReference type="SUPFAM" id="SSF51338">
    <property type="entry name" value="Composite domain of metallo-dependent hydrolases"/>
    <property type="match status" value="1"/>
</dbReference>
<proteinExistence type="predicted"/>
<organism evidence="2 3">
    <name type="scientific">Dactylosporangium cerinum</name>
    <dbReference type="NCBI Taxonomy" id="1434730"/>
    <lineage>
        <taxon>Bacteria</taxon>
        <taxon>Bacillati</taxon>
        <taxon>Actinomycetota</taxon>
        <taxon>Actinomycetes</taxon>
        <taxon>Micromonosporales</taxon>
        <taxon>Micromonosporaceae</taxon>
        <taxon>Dactylosporangium</taxon>
    </lineage>
</organism>